<keyword evidence="2" id="KW-0472">Membrane</keyword>
<gene>
    <name evidence="3" type="primary">Nalcn_0</name>
    <name evidence="3" type="ORF">CM83_18502</name>
</gene>
<name>A0A0A9W903_LYGHE</name>
<reference evidence="3" key="2">
    <citation type="submission" date="2014-07" db="EMBL/GenBank/DDBJ databases">
        <authorList>
            <person name="Hull J."/>
        </authorList>
    </citation>
    <scope>NUCLEOTIDE SEQUENCE</scope>
</reference>
<keyword evidence="2" id="KW-1133">Transmembrane helix</keyword>
<protein>
    <submittedName>
        <fullName evidence="3">Sodium leak channel non-selective protein</fullName>
    </submittedName>
</protein>
<feature type="compositionally biased region" description="Polar residues" evidence="1">
    <location>
        <begin position="208"/>
        <end position="224"/>
    </location>
</feature>
<dbReference type="AlphaFoldDB" id="A0A0A9W903"/>
<feature type="transmembrane region" description="Helical" evidence="2">
    <location>
        <begin position="98"/>
        <end position="116"/>
    </location>
</feature>
<evidence type="ECO:0000256" key="1">
    <source>
        <dbReference type="SAM" id="MobiDB-lite"/>
    </source>
</evidence>
<feature type="region of interest" description="Disordered" evidence="1">
    <location>
        <begin position="159"/>
        <end position="312"/>
    </location>
</feature>
<sequence length="312" mass="34905">MLSALRRVAHTHARTQMTFYGDKKDTPRGGCRGGAAYVCRYSAHTHTHAHTHLYACIPHSSPGRMLKTTRTGATISAPPFMLVLDGVRMMTSFGMFFFYYYYILSFYSFTVLYFTMSPSHTHRYTKTPSNRTLQSQQLETQRMLHRQQYQQELEKFLNPDTTANSHTPTADAVTDSNAGGSGAKNQPLPPLAPTIKTHSGAGDARLSSIPQRNSGSCPTANRHTYPQRPARTYPHRVGTADEYQAPTNPKRSSHRYVGSNRCTRRPCAESTGSRPSQRQGRDYTHSSHTRPPSPSSQEGFLTARQQLGGFKK</sequence>
<dbReference type="EMBL" id="GBHO01040636">
    <property type="protein sequence ID" value="JAG02968.1"/>
    <property type="molecule type" value="Transcribed_RNA"/>
</dbReference>
<accession>A0A0A9W903</accession>
<feature type="compositionally biased region" description="Polar residues" evidence="1">
    <location>
        <begin position="159"/>
        <end position="178"/>
    </location>
</feature>
<proteinExistence type="predicted"/>
<reference evidence="3" key="1">
    <citation type="journal article" date="2014" name="PLoS ONE">
        <title>Transcriptome-Based Identification of ABC Transporters in the Western Tarnished Plant Bug Lygus hesperus.</title>
        <authorList>
            <person name="Hull J.J."/>
            <person name="Chaney K."/>
            <person name="Geib S.M."/>
            <person name="Fabrick J.A."/>
            <person name="Brent C.S."/>
            <person name="Walsh D."/>
            <person name="Lavine L.C."/>
        </authorList>
    </citation>
    <scope>NUCLEOTIDE SEQUENCE</scope>
</reference>
<evidence type="ECO:0000256" key="2">
    <source>
        <dbReference type="SAM" id="Phobius"/>
    </source>
</evidence>
<keyword evidence="2" id="KW-0812">Transmembrane</keyword>
<evidence type="ECO:0000313" key="3">
    <source>
        <dbReference type="EMBL" id="JAG02968.1"/>
    </source>
</evidence>
<organism evidence="3">
    <name type="scientific">Lygus hesperus</name>
    <name type="common">Western plant bug</name>
    <dbReference type="NCBI Taxonomy" id="30085"/>
    <lineage>
        <taxon>Eukaryota</taxon>
        <taxon>Metazoa</taxon>
        <taxon>Ecdysozoa</taxon>
        <taxon>Arthropoda</taxon>
        <taxon>Hexapoda</taxon>
        <taxon>Insecta</taxon>
        <taxon>Pterygota</taxon>
        <taxon>Neoptera</taxon>
        <taxon>Paraneoptera</taxon>
        <taxon>Hemiptera</taxon>
        <taxon>Heteroptera</taxon>
        <taxon>Panheteroptera</taxon>
        <taxon>Cimicomorpha</taxon>
        <taxon>Miridae</taxon>
        <taxon>Mirini</taxon>
        <taxon>Lygus</taxon>
    </lineage>
</organism>